<dbReference type="InterPro" id="IPR026983">
    <property type="entry name" value="DHC"/>
</dbReference>
<evidence type="ECO:0000313" key="2">
    <source>
        <dbReference type="EMBL" id="CAE7411842.1"/>
    </source>
</evidence>
<dbReference type="EMBL" id="CAJNDS010002287">
    <property type="protein sequence ID" value="CAE7411842.1"/>
    <property type="molecule type" value="Genomic_DNA"/>
</dbReference>
<dbReference type="Pfam" id="PF12777">
    <property type="entry name" value="MT"/>
    <property type="match status" value="1"/>
</dbReference>
<sequence length="253" mass="27830">MGSGAQSKLSEASEEELAGVFKDLPAETQKSVEDAFKAAKAEAAPGLACRSASGEVTLLPCTQTWTYKEMAAALREKHPELKTQVIKFLVAKEPMDEYKTVGDLGLENEVEYTASEFSYGEKISMEEAVPLIEESCKGMDAVDKNGIAELKALKNPPDVIKLVGEAVACLLQAPHKTWEDVKKMMHNTDSFLQQVVTYSKDEVPLEALVELQWYLNHPSLELEKIKRASACGTGLMEWVKGIAAYAMIKKRLS</sequence>
<accession>A0A812QYT3</accession>
<keyword evidence="3" id="KW-1185">Reference proteome</keyword>
<dbReference type="GO" id="GO:0007018">
    <property type="term" value="P:microtubule-based movement"/>
    <property type="evidence" value="ECO:0007669"/>
    <property type="project" value="InterPro"/>
</dbReference>
<dbReference type="GO" id="GO:0030286">
    <property type="term" value="C:dynein complex"/>
    <property type="evidence" value="ECO:0007669"/>
    <property type="project" value="InterPro"/>
</dbReference>
<evidence type="ECO:0000259" key="1">
    <source>
        <dbReference type="Pfam" id="PF12777"/>
    </source>
</evidence>
<evidence type="ECO:0000313" key="3">
    <source>
        <dbReference type="Proteomes" id="UP000604046"/>
    </source>
</evidence>
<organism evidence="2 3">
    <name type="scientific">Symbiodinium natans</name>
    <dbReference type="NCBI Taxonomy" id="878477"/>
    <lineage>
        <taxon>Eukaryota</taxon>
        <taxon>Sar</taxon>
        <taxon>Alveolata</taxon>
        <taxon>Dinophyceae</taxon>
        <taxon>Suessiales</taxon>
        <taxon>Symbiodiniaceae</taxon>
        <taxon>Symbiodinium</taxon>
    </lineage>
</organism>
<comment type="caution">
    <text evidence="2">The sequence shown here is derived from an EMBL/GenBank/DDBJ whole genome shotgun (WGS) entry which is preliminary data.</text>
</comment>
<dbReference type="GO" id="GO:0051959">
    <property type="term" value="F:dynein light intermediate chain binding"/>
    <property type="evidence" value="ECO:0007669"/>
    <property type="project" value="InterPro"/>
</dbReference>
<reference evidence="2" key="1">
    <citation type="submission" date="2021-02" db="EMBL/GenBank/DDBJ databases">
        <authorList>
            <person name="Dougan E. K."/>
            <person name="Rhodes N."/>
            <person name="Thang M."/>
            <person name="Chan C."/>
        </authorList>
    </citation>
    <scope>NUCLEOTIDE SEQUENCE</scope>
</reference>
<dbReference type="Gene3D" id="1.20.920.60">
    <property type="match status" value="1"/>
</dbReference>
<protein>
    <submittedName>
        <fullName evidence="2">DNAH6 protein</fullName>
    </submittedName>
</protein>
<dbReference type="PANTHER" id="PTHR22878">
    <property type="entry name" value="DYNEIN HEAVY CHAIN 6, AXONEMAL-LIKE-RELATED"/>
    <property type="match status" value="1"/>
</dbReference>
<dbReference type="Proteomes" id="UP000604046">
    <property type="component" value="Unassembled WGS sequence"/>
</dbReference>
<dbReference type="InterPro" id="IPR024743">
    <property type="entry name" value="Dynein_HC_stalk"/>
</dbReference>
<dbReference type="OrthoDB" id="447173at2759"/>
<dbReference type="AlphaFoldDB" id="A0A812QYT3"/>
<name>A0A812QYT3_9DINO</name>
<dbReference type="GO" id="GO:0045505">
    <property type="term" value="F:dynein intermediate chain binding"/>
    <property type="evidence" value="ECO:0007669"/>
    <property type="project" value="InterPro"/>
</dbReference>
<gene>
    <name evidence="2" type="primary">DNAH6</name>
    <name evidence="2" type="ORF">SNAT2548_LOCUS22402</name>
</gene>
<proteinExistence type="predicted"/>
<dbReference type="PANTHER" id="PTHR22878:SF68">
    <property type="entry name" value="DYNEIN HEAVY CHAIN 6, AXONEMAL-LIKE"/>
    <property type="match status" value="1"/>
</dbReference>
<feature type="domain" description="Dynein heavy chain coiled coil stalk" evidence="1">
    <location>
        <begin position="127"/>
        <end position="244"/>
    </location>
</feature>